<evidence type="ECO:0000313" key="2">
    <source>
        <dbReference type="Proteomes" id="UP001227831"/>
    </source>
</evidence>
<evidence type="ECO:0000313" key="1">
    <source>
        <dbReference type="EMBL" id="MDQ7938010.1"/>
    </source>
</evidence>
<keyword evidence="2" id="KW-1185">Reference proteome</keyword>
<reference evidence="1 2" key="1">
    <citation type="journal article" date="2023" name="Int. J. Syst. Evol. Microbiol.">
        <title>Lactiplantibacillus brownii sp. nov., a novel psychrotolerant species isolated from sauerkraut.</title>
        <authorList>
            <person name="Heng Y.C."/>
            <person name="Silvaraju S."/>
            <person name="Lee J.K.Y."/>
            <person name="Kittelmann S."/>
        </authorList>
    </citation>
    <scope>NUCLEOTIDE SEQUENCE [LARGE SCALE GENOMIC DNA]</scope>
    <source>
        <strain evidence="1 2">WILCCON 0030</strain>
    </source>
</reference>
<dbReference type="EMBL" id="JAVCWF010000001">
    <property type="protein sequence ID" value="MDQ7938010.1"/>
    <property type="molecule type" value="Genomic_DNA"/>
</dbReference>
<comment type="caution">
    <text evidence="1">The sequence shown here is derived from an EMBL/GenBank/DDBJ whole genome shotgun (WGS) entry which is preliminary data.</text>
</comment>
<gene>
    <name evidence="1" type="ORF">RA086_10355</name>
</gene>
<sequence length="113" mass="13126">MMPVETKTKIHEDSKKLVIQDSDVKKAMDLIRANGYVTREDFKQMDDEEWAEGFDKKIIASFLKVEGEDPYIYFEQFDFKGGDIDSIIFDMDRVGTRDHALALLAKTIHQEAY</sequence>
<protein>
    <submittedName>
        <fullName evidence="1">Uncharacterized protein</fullName>
    </submittedName>
</protein>
<name>A0ABU1ABJ5_9LACO</name>
<accession>A0ABU1ABJ5</accession>
<proteinExistence type="predicted"/>
<dbReference type="Proteomes" id="UP001227831">
    <property type="component" value="Unassembled WGS sequence"/>
</dbReference>
<organism evidence="1 2">
    <name type="scientific">Lactiplantibacillus brownii</name>
    <dbReference type="NCBI Taxonomy" id="3069269"/>
    <lineage>
        <taxon>Bacteria</taxon>
        <taxon>Bacillati</taxon>
        <taxon>Bacillota</taxon>
        <taxon>Bacilli</taxon>
        <taxon>Lactobacillales</taxon>
        <taxon>Lactobacillaceae</taxon>
        <taxon>Lactiplantibacillus</taxon>
    </lineage>
</organism>